<reference evidence="2" key="1">
    <citation type="submission" date="2022-10" db="EMBL/GenBank/DDBJ databases">
        <authorList>
            <person name="Botero Cardona J."/>
        </authorList>
    </citation>
    <scope>NUCLEOTIDE SEQUENCE</scope>
    <source>
        <strain evidence="2">LMG 31819</strain>
        <strain evidence="3">R-53529</strain>
    </source>
</reference>
<comment type="caution">
    <text evidence="2">The sequence shown here is derived from an EMBL/GenBank/DDBJ whole genome shotgun (WGS) entry which is preliminary data.</text>
</comment>
<evidence type="ECO:0000313" key="5">
    <source>
        <dbReference type="Proteomes" id="UP001154259"/>
    </source>
</evidence>
<accession>A0A9W4TR68</accession>
<evidence type="ECO:0000313" key="3">
    <source>
        <dbReference type="EMBL" id="CAI3958467.1"/>
    </source>
</evidence>
<evidence type="ECO:0000313" key="4">
    <source>
        <dbReference type="Proteomes" id="UP001154255"/>
    </source>
</evidence>
<dbReference type="RefSeq" id="WP_271790564.1">
    <property type="nucleotide sequence ID" value="NZ_CAMXCJ010000010.1"/>
</dbReference>
<evidence type="ECO:0000313" key="2">
    <source>
        <dbReference type="EMBL" id="CAI3956257.1"/>
    </source>
</evidence>
<evidence type="ECO:0000256" key="1">
    <source>
        <dbReference type="SAM" id="MobiDB-lite"/>
    </source>
</evidence>
<feature type="region of interest" description="Disordered" evidence="1">
    <location>
        <begin position="1"/>
        <end position="20"/>
    </location>
</feature>
<dbReference type="Proteomes" id="UP001154259">
    <property type="component" value="Unassembled WGS sequence"/>
</dbReference>
<organism evidence="2 4">
    <name type="scientific">Commensalibacter communis</name>
    <dbReference type="NCBI Taxonomy" id="2972786"/>
    <lineage>
        <taxon>Bacteria</taxon>
        <taxon>Pseudomonadati</taxon>
        <taxon>Pseudomonadota</taxon>
        <taxon>Alphaproteobacteria</taxon>
        <taxon>Acetobacterales</taxon>
        <taxon>Acetobacteraceae</taxon>
    </lineage>
</organism>
<gene>
    <name evidence="3" type="ORF">R53529_LOCUS2146</name>
    <name evidence="2" type="ORF">R53530_LOCUS2140</name>
</gene>
<dbReference type="EMBL" id="CAMXCM010000009">
    <property type="protein sequence ID" value="CAI3956257.1"/>
    <property type="molecule type" value="Genomic_DNA"/>
</dbReference>
<protein>
    <submittedName>
        <fullName evidence="2">Uncharacterized protein</fullName>
    </submittedName>
</protein>
<dbReference type="EMBL" id="CAMXCS010000009">
    <property type="protein sequence ID" value="CAI3958467.1"/>
    <property type="molecule type" value="Genomic_DNA"/>
</dbReference>
<dbReference type="AlphaFoldDB" id="A0A9W4TR68"/>
<dbReference type="Proteomes" id="UP001154255">
    <property type="component" value="Unassembled WGS sequence"/>
</dbReference>
<proteinExistence type="predicted"/>
<sequence>MADIKVKTTKNKSAPSKKTVKIQKLKASDKVSAAAEEIMDDEDDAQFDEGQCLLRSVLNITKNCHVQEDEDQENTKDNDSFEPVDRVISSEIHHRIFDNENSGQTIEEDQRNYVVVGCRFPNGVVISLGKSKVLLRGINDMSINEKEATYENVGFTRITRSLWNKFLKTHENWPPLSKGSIFVVNNNVIK</sequence>
<name>A0A9W4TR68_9PROT</name>
<keyword evidence="5" id="KW-1185">Reference proteome</keyword>